<dbReference type="OrthoDB" id="5758272at2"/>
<dbReference type="InterPro" id="IPR009875">
    <property type="entry name" value="PilZ_domain"/>
</dbReference>
<proteinExistence type="predicted"/>
<evidence type="ECO:0000259" key="2">
    <source>
        <dbReference type="Pfam" id="PF07238"/>
    </source>
</evidence>
<protein>
    <recommendedName>
        <fullName evidence="2">PilZ domain-containing protein</fullName>
    </recommendedName>
</protein>
<dbReference type="GO" id="GO:0035438">
    <property type="term" value="F:cyclic-di-GMP binding"/>
    <property type="evidence" value="ECO:0007669"/>
    <property type="project" value="InterPro"/>
</dbReference>
<keyword evidence="4" id="KW-1185">Reference proteome</keyword>
<feature type="domain" description="PilZ" evidence="2">
    <location>
        <begin position="12"/>
        <end position="113"/>
    </location>
</feature>
<evidence type="ECO:0000256" key="1">
    <source>
        <dbReference type="SAM" id="MobiDB-lite"/>
    </source>
</evidence>
<organism evidence="3 4">
    <name type="scientific">Thermochromatium tepidum ATCC 43061</name>
    <dbReference type="NCBI Taxonomy" id="316276"/>
    <lineage>
        <taxon>Bacteria</taxon>
        <taxon>Pseudomonadati</taxon>
        <taxon>Pseudomonadota</taxon>
        <taxon>Gammaproteobacteria</taxon>
        <taxon>Chromatiales</taxon>
        <taxon>Chromatiaceae</taxon>
        <taxon>Thermochromatium</taxon>
    </lineage>
</organism>
<dbReference type="Gene3D" id="2.40.10.220">
    <property type="entry name" value="predicted glycosyltransferase like domains"/>
    <property type="match status" value="1"/>
</dbReference>
<reference evidence="3 4" key="1">
    <citation type="submission" date="2019-12" db="EMBL/GenBank/DDBJ databases">
        <title>The complete genome of the thermophilic, anoxygenic phototrophic gammaproteobacterium Thermochromatium tepidum.</title>
        <authorList>
            <person name="Sattley W.M."/>
            <person name="Swingley W.D."/>
            <person name="Burchell B.M."/>
            <person name="Gurbani S.A."/>
            <person name="Kujawa C.M."/>
            <person name="Nuccio D.A."/>
            <person name="Schladweiler J."/>
            <person name="Shaffer K.N."/>
            <person name="Stokes L.M."/>
            <person name="Touchman J.W."/>
            <person name="Blankenship R.E."/>
            <person name="Madigan M.T."/>
        </authorList>
    </citation>
    <scope>NUCLEOTIDE SEQUENCE [LARGE SCALE GENOMIC DNA]</scope>
    <source>
        <strain evidence="3 4">ATCC 43061</strain>
    </source>
</reference>
<dbReference type="EMBL" id="CP039268">
    <property type="protein sequence ID" value="QGU32832.1"/>
    <property type="molecule type" value="Genomic_DNA"/>
</dbReference>
<dbReference type="Proteomes" id="UP000426424">
    <property type="component" value="Chromosome"/>
</dbReference>
<gene>
    <name evidence="3" type="ORF">E6P07_07460</name>
</gene>
<evidence type="ECO:0000313" key="3">
    <source>
        <dbReference type="EMBL" id="QGU32832.1"/>
    </source>
</evidence>
<dbReference type="AlphaFoldDB" id="A0A6I6E4T9"/>
<sequence>MSSQKPSASESDRRTQTRLSAQVPIQLRVGSESQTRPATLIDLSWGGALCQATTALPPGETRIWLKLPWASAETIDIEAQLLRQKDLEDGRHHFAVRFQRLSLVNQARLEKLLGHLQEGDAKGPPDHQAKPLVATLDVLIQTLDEWRGALSEIAKGQLRISAPVDFVPGQSLSLQFTGAPARARLRLRARILNREDPPQGFFEKAPARLTLEFEHPLDILRQWSEWLLRQIPPPDSASSPRADDQPQVAPPEAIKAQLIVSTVQRTALEAFFPESLDYLTTVWGDVDAFDSVFRRLIFGETDTLGTWTPEAWEELQFLQAVHDEAYGLPESRSIQLKPGRAR</sequence>
<dbReference type="KEGG" id="ttp:E6P07_07460"/>
<evidence type="ECO:0000313" key="4">
    <source>
        <dbReference type="Proteomes" id="UP000426424"/>
    </source>
</evidence>
<dbReference type="SUPFAM" id="SSF141371">
    <property type="entry name" value="PilZ domain-like"/>
    <property type="match status" value="1"/>
</dbReference>
<accession>A0A6I6E4T9</accession>
<name>A0A6I6E4T9_THETI</name>
<feature type="region of interest" description="Disordered" evidence="1">
    <location>
        <begin position="1"/>
        <end position="22"/>
    </location>
</feature>
<dbReference type="Pfam" id="PF07238">
    <property type="entry name" value="PilZ"/>
    <property type="match status" value="1"/>
</dbReference>
<dbReference type="RefSeq" id="WP_153975026.1">
    <property type="nucleotide sequence ID" value="NZ_CP039268.1"/>
</dbReference>